<comment type="similarity">
    <text evidence="1">Belongs to the palmitoyl-protein thioesterase family.</text>
</comment>
<name>A0A2N1JGQ7_9BASI</name>
<dbReference type="OrthoDB" id="10263094at2759"/>
<evidence type="ECO:0000256" key="10">
    <source>
        <dbReference type="ARBA" id="ARBA00048461"/>
    </source>
</evidence>
<dbReference type="PANTHER" id="PTHR11247:SF8">
    <property type="entry name" value="PALMITOYL-PROTEIN THIOESTERASE 1"/>
    <property type="match status" value="1"/>
</dbReference>
<sequence>MHAVAPAAMLAAKPHPVVLWHGLGDSAYSYWLINMKQRLERTYPGIFVYIVSLGSSYYKDQGATLFGDVNAQVAYMYETLQFVPELQDGFDAIGFSQGGQFLRAYVERYNVPRVRNLITFGSQHMGITELSVCHRYDYFCRYVHHLLDGQVYSNYSQTHLVPAQYFRDTRSVEQFALYNQANQFLHDINNEGTVKNETYAANLAGLETFAMVQFTHEETVVPSASSWFEAYNDPCKKECDAEIVPLRASAIYREDWIGLGALDRRGALAFLTCDGRHMEITPECAKATLGTYIGRPLLGAWDAAVDLNVHSNPVQRAVSPFLLALCALVLCMGIFVLRRKKPSLAAL</sequence>
<evidence type="ECO:0000256" key="5">
    <source>
        <dbReference type="ARBA" id="ARBA00022801"/>
    </source>
</evidence>
<dbReference type="PRINTS" id="PR00414">
    <property type="entry name" value="PPTHIESTRASE"/>
</dbReference>
<dbReference type="InterPro" id="IPR002472">
    <property type="entry name" value="Palm_thioest"/>
</dbReference>
<dbReference type="EMBL" id="KZ454987">
    <property type="protein sequence ID" value="PKI85737.1"/>
    <property type="molecule type" value="Genomic_DNA"/>
</dbReference>
<evidence type="ECO:0000256" key="6">
    <source>
        <dbReference type="ARBA" id="ARBA00023157"/>
    </source>
</evidence>
<dbReference type="Pfam" id="PF02089">
    <property type="entry name" value="Palm_thioest"/>
    <property type="match status" value="1"/>
</dbReference>
<keyword evidence="13" id="KW-1185">Reference proteome</keyword>
<keyword evidence="6" id="KW-1015">Disulfide bond</keyword>
<evidence type="ECO:0000256" key="9">
    <source>
        <dbReference type="ARBA" id="ARBA00047591"/>
    </source>
</evidence>
<keyword evidence="11" id="KW-0472">Membrane</keyword>
<dbReference type="InterPro" id="IPR029058">
    <property type="entry name" value="AB_hydrolase_fold"/>
</dbReference>
<dbReference type="PANTHER" id="PTHR11247">
    <property type="entry name" value="PALMITOYL-PROTEIN THIOESTERASE/DOLICHYLDIPHOSPHATASE 1"/>
    <property type="match status" value="1"/>
</dbReference>
<dbReference type="STRING" id="2020962.A0A2N1JGQ7"/>
<evidence type="ECO:0000313" key="13">
    <source>
        <dbReference type="Proteomes" id="UP000232875"/>
    </source>
</evidence>
<dbReference type="Gene3D" id="3.40.50.1820">
    <property type="entry name" value="alpha/beta hydrolase"/>
    <property type="match status" value="1"/>
</dbReference>
<evidence type="ECO:0000256" key="7">
    <source>
        <dbReference type="ARBA" id="ARBA00023180"/>
    </source>
</evidence>
<organism evidence="12 13">
    <name type="scientific">Malassezia vespertilionis</name>
    <dbReference type="NCBI Taxonomy" id="2020962"/>
    <lineage>
        <taxon>Eukaryota</taxon>
        <taxon>Fungi</taxon>
        <taxon>Dikarya</taxon>
        <taxon>Basidiomycota</taxon>
        <taxon>Ustilaginomycotina</taxon>
        <taxon>Malasseziomycetes</taxon>
        <taxon>Malasseziales</taxon>
        <taxon>Malasseziaceae</taxon>
        <taxon>Malassezia</taxon>
    </lineage>
</organism>
<dbReference type="FunFam" id="3.40.50.1820:FF:000107">
    <property type="entry name" value="Palmitoyl-protein thioesterase 1"/>
    <property type="match status" value="1"/>
</dbReference>
<dbReference type="GO" id="GO:0008474">
    <property type="term" value="F:palmitoyl-(protein) hydrolase activity"/>
    <property type="evidence" value="ECO:0007669"/>
    <property type="project" value="UniProtKB-EC"/>
</dbReference>
<reference evidence="12 13" key="1">
    <citation type="submission" date="2017-10" db="EMBL/GenBank/DDBJ databases">
        <title>A novel species of cold-tolerant Malassezia isolated from bats.</title>
        <authorList>
            <person name="Lorch J.M."/>
            <person name="Palmer J.M."/>
            <person name="Vanderwolf K.J."/>
            <person name="Schmidt K.Z."/>
            <person name="Verant M.L."/>
            <person name="Weller T.J."/>
            <person name="Blehert D.S."/>
        </authorList>
    </citation>
    <scope>NUCLEOTIDE SEQUENCE [LARGE SCALE GENOMIC DNA]</scope>
    <source>
        <strain evidence="12 13">NWHC:44797-103</strain>
    </source>
</reference>
<feature type="transmembrane region" description="Helical" evidence="11">
    <location>
        <begin position="317"/>
        <end position="337"/>
    </location>
</feature>
<accession>A0A2N1JGQ7</accession>
<keyword evidence="11" id="KW-0812">Transmembrane</keyword>
<keyword evidence="5" id="KW-0378">Hydrolase</keyword>
<protein>
    <recommendedName>
        <fullName evidence="3">Palmitoyl-protein thioesterase 1</fullName>
        <ecNumber evidence="2">3.1.2.22</ecNumber>
    </recommendedName>
    <alternativeName>
        <fullName evidence="8">Palmitoyl-protein hydrolase 1</fullName>
    </alternativeName>
</protein>
<evidence type="ECO:0000256" key="8">
    <source>
        <dbReference type="ARBA" id="ARBA00031934"/>
    </source>
</evidence>
<dbReference type="AlphaFoldDB" id="A0A2N1JGQ7"/>
<evidence type="ECO:0000256" key="4">
    <source>
        <dbReference type="ARBA" id="ARBA00022729"/>
    </source>
</evidence>
<dbReference type="SUPFAM" id="SSF53474">
    <property type="entry name" value="alpha/beta-Hydrolases"/>
    <property type="match status" value="1"/>
</dbReference>
<keyword evidence="7" id="KW-0325">Glycoprotein</keyword>
<evidence type="ECO:0000256" key="1">
    <source>
        <dbReference type="ARBA" id="ARBA00010758"/>
    </source>
</evidence>
<dbReference type="Proteomes" id="UP000232875">
    <property type="component" value="Unassembled WGS sequence"/>
</dbReference>
<evidence type="ECO:0000313" key="12">
    <source>
        <dbReference type="EMBL" id="PKI85737.1"/>
    </source>
</evidence>
<evidence type="ECO:0000256" key="2">
    <source>
        <dbReference type="ARBA" id="ARBA00012423"/>
    </source>
</evidence>
<evidence type="ECO:0000256" key="11">
    <source>
        <dbReference type="SAM" id="Phobius"/>
    </source>
</evidence>
<evidence type="ECO:0000256" key="3">
    <source>
        <dbReference type="ARBA" id="ARBA00014212"/>
    </source>
</evidence>
<comment type="catalytic activity">
    <reaction evidence="9">
        <text>a diacylglycerol + H2O = a monoacylglycerol + a fatty acid + H(+)</text>
        <dbReference type="Rhea" id="RHEA:32731"/>
        <dbReference type="ChEBI" id="CHEBI:15377"/>
        <dbReference type="ChEBI" id="CHEBI:15378"/>
        <dbReference type="ChEBI" id="CHEBI:17408"/>
        <dbReference type="ChEBI" id="CHEBI:18035"/>
        <dbReference type="ChEBI" id="CHEBI:28868"/>
    </reaction>
</comment>
<comment type="catalytic activity">
    <reaction evidence="10">
        <text>a monoacylglycerol + H2O = glycerol + a fatty acid + H(+)</text>
        <dbReference type="Rhea" id="RHEA:15245"/>
        <dbReference type="ChEBI" id="CHEBI:15377"/>
        <dbReference type="ChEBI" id="CHEBI:15378"/>
        <dbReference type="ChEBI" id="CHEBI:17408"/>
        <dbReference type="ChEBI" id="CHEBI:17754"/>
        <dbReference type="ChEBI" id="CHEBI:28868"/>
    </reaction>
</comment>
<gene>
    <name evidence="12" type="ORF">MVES_000254</name>
</gene>
<proteinExistence type="inferred from homology"/>
<dbReference type="EC" id="3.1.2.22" evidence="2"/>
<keyword evidence="4" id="KW-0732">Signal</keyword>
<keyword evidence="11" id="KW-1133">Transmembrane helix</keyword>